<proteinExistence type="predicted"/>
<dbReference type="PROSITE" id="PS51257">
    <property type="entry name" value="PROKAR_LIPOPROTEIN"/>
    <property type="match status" value="1"/>
</dbReference>
<sequence>MTTVRRLLPIVTSVLVGLVVLAGCGTGPSQVDAAAIVGDQVITIDDIQGRLRTAVPDLRVAVDQQGAQQGIAPGAPIPPQLLAQESRRLVTVRVLHELIAEQSRRDGIVVPPQRVDAELARVGGAEAAAQGSGFDPATIRELVGDQVAAAEIGRRVFDRLAVTIDYAATPDRASAEALAAQVAADPTRADRLFAGAPGGAGASGLALRPGQNQGAELRSSASSVLFGLPAGTVAITPSGSSSSQTGQQQDPAQGPWTVIHVRERTLDAPPPGAGITPAGAVDEDTMFGFGLRMLQPLALEEGVTVSPRYGTWDPTQLDVVEDEAAAGVITPVRSPAP</sequence>
<evidence type="ECO:0008006" key="4">
    <source>
        <dbReference type="Google" id="ProtNLM"/>
    </source>
</evidence>
<reference evidence="3" key="1">
    <citation type="journal article" date="2019" name="Int. J. Syst. Evol. Microbiol.">
        <title>The Global Catalogue of Microorganisms (GCM) 10K type strain sequencing project: providing services to taxonomists for standard genome sequencing and annotation.</title>
        <authorList>
            <consortium name="The Broad Institute Genomics Platform"/>
            <consortium name="The Broad Institute Genome Sequencing Center for Infectious Disease"/>
            <person name="Wu L."/>
            <person name="Ma J."/>
        </authorList>
    </citation>
    <scope>NUCLEOTIDE SEQUENCE [LARGE SCALE GENOMIC DNA]</scope>
    <source>
        <strain evidence="3">CCUG 50347</strain>
    </source>
</reference>
<organism evidence="2 3">
    <name type="scientific">Actinomycetospora chibensis</name>
    <dbReference type="NCBI Taxonomy" id="663606"/>
    <lineage>
        <taxon>Bacteria</taxon>
        <taxon>Bacillati</taxon>
        <taxon>Actinomycetota</taxon>
        <taxon>Actinomycetes</taxon>
        <taxon>Pseudonocardiales</taxon>
        <taxon>Pseudonocardiaceae</taxon>
        <taxon>Actinomycetospora</taxon>
    </lineage>
</organism>
<name>A0ABV9RKB1_9PSEU</name>
<keyword evidence="3" id="KW-1185">Reference proteome</keyword>
<comment type="caution">
    <text evidence="2">The sequence shown here is derived from an EMBL/GenBank/DDBJ whole genome shotgun (WGS) entry which is preliminary data.</text>
</comment>
<gene>
    <name evidence="2" type="ORF">ACFPEL_16385</name>
</gene>
<accession>A0ABV9RKB1</accession>
<dbReference type="InterPro" id="IPR027304">
    <property type="entry name" value="Trigger_fact/SurA_dom_sf"/>
</dbReference>
<protein>
    <recommendedName>
        <fullName evidence="4">SurA-like protein</fullName>
    </recommendedName>
</protein>
<dbReference type="RefSeq" id="WP_274188102.1">
    <property type="nucleotide sequence ID" value="NZ_BAABHN010000036.1"/>
</dbReference>
<feature type="compositionally biased region" description="Low complexity" evidence="1">
    <location>
        <begin position="238"/>
        <end position="249"/>
    </location>
</feature>
<evidence type="ECO:0000313" key="2">
    <source>
        <dbReference type="EMBL" id="MFC4833994.1"/>
    </source>
</evidence>
<dbReference type="EMBL" id="JBHSIM010000036">
    <property type="protein sequence ID" value="MFC4833994.1"/>
    <property type="molecule type" value="Genomic_DNA"/>
</dbReference>
<evidence type="ECO:0000256" key="1">
    <source>
        <dbReference type="SAM" id="MobiDB-lite"/>
    </source>
</evidence>
<dbReference type="SUPFAM" id="SSF109998">
    <property type="entry name" value="Triger factor/SurA peptide-binding domain-like"/>
    <property type="match status" value="1"/>
</dbReference>
<evidence type="ECO:0000313" key="3">
    <source>
        <dbReference type="Proteomes" id="UP001595909"/>
    </source>
</evidence>
<feature type="region of interest" description="Disordered" evidence="1">
    <location>
        <begin position="235"/>
        <end position="254"/>
    </location>
</feature>
<dbReference type="Proteomes" id="UP001595909">
    <property type="component" value="Unassembled WGS sequence"/>
</dbReference>